<dbReference type="Gene3D" id="3.90.226.10">
    <property type="entry name" value="2-enoyl-CoA Hydratase, Chain A, domain 1"/>
    <property type="match status" value="1"/>
</dbReference>
<evidence type="ECO:0000313" key="3">
    <source>
        <dbReference type="EMBL" id="PDH40713.1"/>
    </source>
</evidence>
<evidence type="ECO:0000313" key="4">
    <source>
        <dbReference type="Proteomes" id="UP000219327"/>
    </source>
</evidence>
<dbReference type="CDD" id="cd06558">
    <property type="entry name" value="crotonase-like"/>
    <property type="match status" value="1"/>
</dbReference>
<comment type="caution">
    <text evidence="3">The sequence shown here is derived from an EMBL/GenBank/DDBJ whole genome shotgun (WGS) entry which is preliminary data.</text>
</comment>
<sequence>MDFQDIEYRVNEPVATITLSRPDQLNSFTRHTLSEIRKAINAAVADRQVVGLVITGNGRAFSAGLDMTTLAEVTGTSDSKAASNESQSNQLPGIFSYFLEVPKPIIAAVNGVAAGGGLILAMMSDLRFASTEASVTTVFLKRGLIAEHGSSWLLPRMVGVSKALDLLWMSDKIGAEEAKEIGLIDRLCEPDQLLAEATAYIEKLAVTSAPKAIAASKHLVYRHLGMEYTDALREADGVQGDFVGAPDSIEGAKSFIERRPPQFQRLGDD</sequence>
<dbReference type="Proteomes" id="UP000219327">
    <property type="component" value="Unassembled WGS sequence"/>
</dbReference>
<dbReference type="PANTHER" id="PTHR43684">
    <property type="match status" value="1"/>
</dbReference>
<name>A0A2A5WWQ9_9GAMM</name>
<dbReference type="InterPro" id="IPR051053">
    <property type="entry name" value="ECH/Chromodomain_protein"/>
</dbReference>
<dbReference type="InterPro" id="IPR014748">
    <property type="entry name" value="Enoyl-CoA_hydra_C"/>
</dbReference>
<comment type="similarity">
    <text evidence="1 2">Belongs to the enoyl-CoA hydratase/isomerase family.</text>
</comment>
<dbReference type="InterPro" id="IPR001753">
    <property type="entry name" value="Enoyl-CoA_hydra/iso"/>
</dbReference>
<dbReference type="InterPro" id="IPR029045">
    <property type="entry name" value="ClpP/crotonase-like_dom_sf"/>
</dbReference>
<dbReference type="AlphaFoldDB" id="A0A2A5WWQ9"/>
<gene>
    <name evidence="3" type="ORF">CNE99_03045</name>
</gene>
<reference evidence="3 4" key="1">
    <citation type="submission" date="2017-08" db="EMBL/GenBank/DDBJ databases">
        <title>Fine stratification of microbial communities through a metagenomic profile of the photic zone.</title>
        <authorList>
            <person name="Haro-Moreno J.M."/>
            <person name="Lopez-Perez M."/>
            <person name="De La Torre J."/>
            <person name="Picazo A."/>
            <person name="Camacho A."/>
            <person name="Rodriguez-Valera F."/>
        </authorList>
    </citation>
    <scope>NUCLEOTIDE SEQUENCE [LARGE SCALE GENOMIC DNA]</scope>
    <source>
        <strain evidence="3">MED-G24</strain>
    </source>
</reference>
<dbReference type="EMBL" id="NTKD01000009">
    <property type="protein sequence ID" value="PDH40713.1"/>
    <property type="molecule type" value="Genomic_DNA"/>
</dbReference>
<dbReference type="SUPFAM" id="SSF52096">
    <property type="entry name" value="ClpP/crotonase"/>
    <property type="match status" value="1"/>
</dbReference>
<organism evidence="3 4">
    <name type="scientific">OM182 bacterium MED-G24</name>
    <dbReference type="NCBI Taxonomy" id="1986255"/>
    <lineage>
        <taxon>Bacteria</taxon>
        <taxon>Pseudomonadati</taxon>
        <taxon>Pseudomonadota</taxon>
        <taxon>Gammaproteobacteria</taxon>
        <taxon>OMG group</taxon>
        <taxon>OM182 clade</taxon>
    </lineage>
</organism>
<evidence type="ECO:0000256" key="1">
    <source>
        <dbReference type="ARBA" id="ARBA00005254"/>
    </source>
</evidence>
<evidence type="ECO:0000256" key="2">
    <source>
        <dbReference type="RuleBase" id="RU003707"/>
    </source>
</evidence>
<dbReference type="Pfam" id="PF00378">
    <property type="entry name" value="ECH_1"/>
    <property type="match status" value="1"/>
</dbReference>
<accession>A0A2A5WWQ9</accession>
<dbReference type="PANTHER" id="PTHR43684:SF4">
    <property type="entry name" value="ENOYL-COA HYDRATASE_ISOMERASE FAMILY PROTEIN (AFU_ORTHOLOGUE AFUA_1G01890)"/>
    <property type="match status" value="1"/>
</dbReference>
<protein>
    <submittedName>
        <fullName evidence="3">Enoyl-CoA hydratase</fullName>
    </submittedName>
</protein>
<dbReference type="InterPro" id="IPR018376">
    <property type="entry name" value="Enoyl-CoA_hyd/isom_CS"/>
</dbReference>
<dbReference type="PROSITE" id="PS00166">
    <property type="entry name" value="ENOYL_COA_HYDRATASE"/>
    <property type="match status" value="1"/>
</dbReference>
<dbReference type="Gene3D" id="1.10.12.10">
    <property type="entry name" value="Lyase 2-enoyl-coa Hydratase, Chain A, domain 2"/>
    <property type="match status" value="1"/>
</dbReference>
<dbReference type="GO" id="GO:0003824">
    <property type="term" value="F:catalytic activity"/>
    <property type="evidence" value="ECO:0007669"/>
    <property type="project" value="InterPro"/>
</dbReference>
<proteinExistence type="inferred from homology"/>